<name>A0A4Z2EFB2_9TELE</name>
<protein>
    <submittedName>
        <fullName evidence="2">Uncharacterized protein</fullName>
    </submittedName>
</protein>
<proteinExistence type="predicted"/>
<accession>A0A4Z2EFB2</accession>
<feature type="region of interest" description="Disordered" evidence="1">
    <location>
        <begin position="25"/>
        <end position="84"/>
    </location>
</feature>
<dbReference type="Proteomes" id="UP000314294">
    <property type="component" value="Unassembled WGS sequence"/>
</dbReference>
<sequence length="132" mass="13928">MKITAAATLEAHINTVEKRVVETYCKSPHVPDTPRSSPPDPPRPRRARGLDMLSVEAPGSADNSSAASSNSKTSTDTAVNTGAAATDTARLQAGARTSLCHMPLCVALERCSVTRMKPLVCLLRGDPSQEVT</sequence>
<organism evidence="2 3">
    <name type="scientific">Liparis tanakae</name>
    <name type="common">Tanaka's snailfish</name>
    <dbReference type="NCBI Taxonomy" id="230148"/>
    <lineage>
        <taxon>Eukaryota</taxon>
        <taxon>Metazoa</taxon>
        <taxon>Chordata</taxon>
        <taxon>Craniata</taxon>
        <taxon>Vertebrata</taxon>
        <taxon>Euteleostomi</taxon>
        <taxon>Actinopterygii</taxon>
        <taxon>Neopterygii</taxon>
        <taxon>Teleostei</taxon>
        <taxon>Neoteleostei</taxon>
        <taxon>Acanthomorphata</taxon>
        <taxon>Eupercaria</taxon>
        <taxon>Perciformes</taxon>
        <taxon>Cottioidei</taxon>
        <taxon>Cottales</taxon>
        <taxon>Liparidae</taxon>
        <taxon>Liparis</taxon>
    </lineage>
</organism>
<evidence type="ECO:0000313" key="2">
    <source>
        <dbReference type="EMBL" id="TNN27579.1"/>
    </source>
</evidence>
<evidence type="ECO:0000256" key="1">
    <source>
        <dbReference type="SAM" id="MobiDB-lite"/>
    </source>
</evidence>
<keyword evidence="3" id="KW-1185">Reference proteome</keyword>
<comment type="caution">
    <text evidence="2">The sequence shown here is derived from an EMBL/GenBank/DDBJ whole genome shotgun (WGS) entry which is preliminary data.</text>
</comment>
<dbReference type="AlphaFoldDB" id="A0A4Z2EFB2"/>
<reference evidence="2 3" key="1">
    <citation type="submission" date="2019-03" db="EMBL/GenBank/DDBJ databases">
        <title>First draft genome of Liparis tanakae, snailfish: a comprehensive survey of snailfish specific genes.</title>
        <authorList>
            <person name="Kim W."/>
            <person name="Song I."/>
            <person name="Jeong J.-H."/>
            <person name="Kim D."/>
            <person name="Kim S."/>
            <person name="Ryu S."/>
            <person name="Song J.Y."/>
            <person name="Lee S.K."/>
        </authorList>
    </citation>
    <scope>NUCLEOTIDE SEQUENCE [LARGE SCALE GENOMIC DNA]</scope>
    <source>
        <tissue evidence="2">Muscle</tissue>
    </source>
</reference>
<gene>
    <name evidence="2" type="ORF">EYF80_062278</name>
</gene>
<feature type="compositionally biased region" description="Low complexity" evidence="1">
    <location>
        <begin position="60"/>
        <end position="78"/>
    </location>
</feature>
<dbReference type="EMBL" id="SRLO01008050">
    <property type="protein sequence ID" value="TNN27579.1"/>
    <property type="molecule type" value="Genomic_DNA"/>
</dbReference>
<evidence type="ECO:0000313" key="3">
    <source>
        <dbReference type="Proteomes" id="UP000314294"/>
    </source>
</evidence>